<protein>
    <recommendedName>
        <fullName evidence="1">Dermonecrotic toxin N-terminal domain-containing protein</fullName>
    </recommendedName>
</protein>
<organism evidence="2 3">
    <name type="scientific">Pseudomonas fluorescens</name>
    <dbReference type="NCBI Taxonomy" id="294"/>
    <lineage>
        <taxon>Bacteria</taxon>
        <taxon>Pseudomonadati</taxon>
        <taxon>Pseudomonadota</taxon>
        <taxon>Gammaproteobacteria</taxon>
        <taxon>Pseudomonadales</taxon>
        <taxon>Pseudomonadaceae</taxon>
        <taxon>Pseudomonas</taxon>
    </lineage>
</organism>
<evidence type="ECO:0000313" key="3">
    <source>
        <dbReference type="Proteomes" id="UP000337909"/>
    </source>
</evidence>
<evidence type="ECO:0000259" key="1">
    <source>
        <dbReference type="Pfam" id="PF20178"/>
    </source>
</evidence>
<feature type="domain" description="Dermonecrotic toxin N-terminal" evidence="1">
    <location>
        <begin position="886"/>
        <end position="1148"/>
    </location>
</feature>
<accession>A0A5E7EH00</accession>
<evidence type="ECO:0000313" key="2">
    <source>
        <dbReference type="EMBL" id="VVO25882.1"/>
    </source>
</evidence>
<dbReference type="RefSeq" id="WP_150644392.1">
    <property type="nucleotide sequence ID" value="NZ_CABVHQ010000058.1"/>
</dbReference>
<feature type="domain" description="Dermonecrotic toxin N-terminal" evidence="1">
    <location>
        <begin position="41"/>
        <end position="329"/>
    </location>
</feature>
<gene>
    <name evidence="2" type="ORF">PS691_04552</name>
</gene>
<dbReference type="Pfam" id="PF20178">
    <property type="entry name" value="ToxA_N"/>
    <property type="match status" value="2"/>
</dbReference>
<dbReference type="EMBL" id="CABVHQ010000058">
    <property type="protein sequence ID" value="VVO25882.1"/>
    <property type="molecule type" value="Genomic_DNA"/>
</dbReference>
<dbReference type="OrthoDB" id="7011165at2"/>
<name>A0A5E7EH00_PSEFL</name>
<dbReference type="InterPro" id="IPR046673">
    <property type="entry name" value="ToxA_N"/>
</dbReference>
<dbReference type="Proteomes" id="UP000337909">
    <property type="component" value="Unassembled WGS sequence"/>
</dbReference>
<proteinExistence type="predicted"/>
<sequence length="1411" mass="153635">MNTSSQSLTLSADPDLLHQLRLRTNTLQQVLDSQPVFTTVMSTALTQQLGALVPDIVLDPDTVFLNEYRHDAESLETPRITQSRTLTQVLQAAITTGKAPTLLTKEPVPSGAGLAAGFYRDAGGAGPDGNIAELAIEAFNTLIKHLSQDCQATYEHALEAYWSMPHPAACGLSAHDVLSQQQREVFRLEADLKLADAVQQVTDAEQALGEVSRTNTAGKSAIADAQQTLTTARDQLTAQREGRQLIENLLSHETGSNKTSPPVVLKFSLTASGQPEWSVPVTGAFVLAERVHSPRPVVLYIPQYGIETFSTFAVMENTLRRRLVTDSERTTLLANVQVSERARATEVLRERQSLSYTEITEPVFSERLRSQRDRQEADIFNGFSTSRTTYERLTLVLQAALALPLGCNKSLLARLGAPVIPTLASPSTPVPADSAGQTYLIRLWSDLNDQILAVLTKDQHPSFDSVLPPLLQETFAQVERPVNIDKLYVNRYRTDSTGIRQLESSRPLRKALSDLLSEQTPPMEDDVVEGVFSSSKAVNEAEQIARHGSLQGLADALRSRLPEQVTRFWRTPAGAATCPQMRLTDLHRQSLDVQARLRLIDDTLTPQAKLLIDCALQYPTQAQREAAFRHGVRPGVYQLTVENGTPEGARLAASFILTPGDGAWTTSPHWPNGHKNISTNGVGGATVHGPVVLYTPGQGFEEFPALEQLHQTLVARINAGGAASELLVRGLPLLVAQTKTGLWGESLRTTFMPIEGDFLVNSVQALLDKQQDDIDTLLDLAGGSAEVQTNGIADLAEQLDTASAFLVRNQLLLESSRPDWEKQLSPSDQSILQALGKTAEKEQEALAKLWQGIPTLRAYAKEKVLDKIRAFLGHKGSDGNVRAAWPPQGIDPDKCIVTHSKVVRLNQSGFGMLHESNKVKRISLTNLLLNNTHPWEKSLSSSSWDSTGALLITSNGQSVLDARGQPISIPEDVLEQWLNDINVGPGYIDNVLKKKLDPDATTGEAHQLKQAWMAAQAAALQYAAAYARLSPDAYSTPLASEGTEKRGAAWVTQILTSPSPATRNRVDDQPVIANALLFNPANDAPDGRGGQTLNGVLVISTDVDESIVLYTPDAPDGMTLREVKSEAEFVRLASSGSAWKAYFKARLPADTRLLNPRLAPHTGDFLPGLYRQNFLYLIKQTDAQTVSNKEREYQSTFNKVMFGIEVVTTVLSMFPWATQQASSAVGWWGKMARTTVQTWRRTGQNIPGLIVRQGFAGRVIVEMATETAAQAARATGIGVKPLQVAARVARVPAGTQLGSTALSTLSDAFRQQRSGLTFPGGVPSGSSMSTGTGIYRAPGGEMLIRDVGNTGEVVVYRIQSSFNMYGGTGLVVGVLTPSGTSTSFRLRRIANDQWSLDTLERARWDTRESQR</sequence>
<reference evidence="2 3" key="1">
    <citation type="submission" date="2019-09" db="EMBL/GenBank/DDBJ databases">
        <authorList>
            <person name="Chandra G."/>
            <person name="Truman W A."/>
        </authorList>
    </citation>
    <scope>NUCLEOTIDE SEQUENCE [LARGE SCALE GENOMIC DNA]</scope>
    <source>
        <strain evidence="2">PS691</strain>
    </source>
</reference>